<protein>
    <recommendedName>
        <fullName evidence="3">Phosphate ABC transporter substrate-binding protein</fullName>
    </recommendedName>
</protein>
<dbReference type="STRING" id="1499967.U27_05813"/>
<dbReference type="EMBL" id="DF820468">
    <property type="protein sequence ID" value="GAK58838.1"/>
    <property type="molecule type" value="Genomic_DNA"/>
</dbReference>
<dbReference type="Proteomes" id="UP000030661">
    <property type="component" value="Unassembled WGS sequence"/>
</dbReference>
<accession>A0A081C2N3</accession>
<reference evidence="1" key="1">
    <citation type="journal article" date="2015" name="PeerJ">
        <title>First genomic representation of candidate bacterial phylum KSB3 points to enhanced environmental sensing as a trigger of wastewater bulking.</title>
        <authorList>
            <person name="Sekiguchi Y."/>
            <person name="Ohashi A."/>
            <person name="Parks D.H."/>
            <person name="Yamauchi T."/>
            <person name="Tyson G.W."/>
            <person name="Hugenholtz P."/>
        </authorList>
    </citation>
    <scope>NUCLEOTIDE SEQUENCE [LARGE SCALE GENOMIC DNA]</scope>
</reference>
<evidence type="ECO:0008006" key="3">
    <source>
        <dbReference type="Google" id="ProtNLM"/>
    </source>
</evidence>
<dbReference type="SUPFAM" id="SSF53850">
    <property type="entry name" value="Periplasmic binding protein-like II"/>
    <property type="match status" value="1"/>
</dbReference>
<keyword evidence="2" id="KW-1185">Reference proteome</keyword>
<dbReference type="Gene3D" id="3.40.190.10">
    <property type="entry name" value="Periplasmic binding protein-like II"/>
    <property type="match status" value="1"/>
</dbReference>
<dbReference type="AlphaFoldDB" id="A0A081C2N3"/>
<organism evidence="1">
    <name type="scientific">Vecturithrix granuli</name>
    <dbReference type="NCBI Taxonomy" id="1499967"/>
    <lineage>
        <taxon>Bacteria</taxon>
        <taxon>Candidatus Moduliflexota</taxon>
        <taxon>Candidatus Vecturitrichia</taxon>
        <taxon>Candidatus Vecturitrichales</taxon>
        <taxon>Candidatus Vecturitrichaceae</taxon>
        <taxon>Candidatus Vecturithrix</taxon>
    </lineage>
</organism>
<name>A0A081C2N3_VECG1</name>
<dbReference type="eggNOG" id="COG0226">
    <property type="taxonomic scope" value="Bacteria"/>
</dbReference>
<proteinExistence type="predicted"/>
<sequence>MKKITVCIAASLGILFIGDVLCLADETFSFKLIVHASNPVSELTKIEISNLFLKKVNKWKESGETVLPVDLIEDSVVRAQFSESLHERKIASIKAYWQKQIFSGRGIPPEEKKSEEEVLEYVSENLGAIGYIAVPTPIDAYNVKVLTIKER</sequence>
<gene>
    <name evidence="1" type="ORF">U27_05813</name>
</gene>
<dbReference type="HOGENOM" id="CLU_124904_1_1_0"/>
<evidence type="ECO:0000313" key="2">
    <source>
        <dbReference type="Proteomes" id="UP000030661"/>
    </source>
</evidence>
<evidence type="ECO:0000313" key="1">
    <source>
        <dbReference type="EMBL" id="GAK58838.1"/>
    </source>
</evidence>